<dbReference type="RefSeq" id="WP_251594423.1">
    <property type="nucleotide sequence ID" value="NZ_JAMLJI010000004.1"/>
</dbReference>
<accession>A0ABU1GVP0</accession>
<comment type="caution">
    <text evidence="2">The sequence shown here is derived from an EMBL/GenBank/DDBJ whole genome shotgun (WGS) entry which is preliminary data.</text>
</comment>
<proteinExistence type="predicted"/>
<dbReference type="Proteomes" id="UP001269375">
    <property type="component" value="Unassembled WGS sequence"/>
</dbReference>
<evidence type="ECO:0000313" key="3">
    <source>
        <dbReference type="Proteomes" id="UP001269375"/>
    </source>
</evidence>
<feature type="region of interest" description="Disordered" evidence="1">
    <location>
        <begin position="42"/>
        <end position="72"/>
    </location>
</feature>
<keyword evidence="3" id="KW-1185">Reference proteome</keyword>
<organism evidence="2 3">
    <name type="scientific">Larsenimonas suaedae</name>
    <dbReference type="NCBI Taxonomy" id="1851019"/>
    <lineage>
        <taxon>Bacteria</taxon>
        <taxon>Pseudomonadati</taxon>
        <taxon>Pseudomonadota</taxon>
        <taxon>Gammaproteobacteria</taxon>
        <taxon>Oceanospirillales</taxon>
        <taxon>Halomonadaceae</taxon>
        <taxon>Larsenimonas</taxon>
    </lineage>
</organism>
<dbReference type="NCBIfam" id="NF046101">
    <property type="entry name" value="PA3496_fam"/>
    <property type="match status" value="1"/>
</dbReference>
<protein>
    <submittedName>
        <fullName evidence="2">Uncharacterized protein</fullName>
    </submittedName>
</protein>
<reference evidence="2 3" key="1">
    <citation type="submission" date="2023-04" db="EMBL/GenBank/DDBJ databases">
        <title>A long-awaited taxogenomic arrangement of the family Halomonadaceae.</title>
        <authorList>
            <person name="De La Haba R."/>
            <person name="Chuvochina M."/>
            <person name="Wittouck S."/>
            <person name="Arahal D.R."/>
            <person name="Sanchez-Porro C."/>
            <person name="Hugenholtz P."/>
            <person name="Ventosa A."/>
        </authorList>
    </citation>
    <scope>NUCLEOTIDE SEQUENCE [LARGE SCALE GENOMIC DNA]</scope>
    <source>
        <strain evidence="2 3">DSM 22428</strain>
    </source>
</reference>
<gene>
    <name evidence="2" type="ORF">QC825_08355</name>
</gene>
<dbReference type="InterPro" id="IPR058059">
    <property type="entry name" value="PA3496-like"/>
</dbReference>
<dbReference type="EMBL" id="JARWAO010000004">
    <property type="protein sequence ID" value="MDR5896079.1"/>
    <property type="molecule type" value="Genomic_DNA"/>
</dbReference>
<feature type="compositionally biased region" description="Basic and acidic residues" evidence="1">
    <location>
        <begin position="42"/>
        <end position="65"/>
    </location>
</feature>
<evidence type="ECO:0000313" key="2">
    <source>
        <dbReference type="EMBL" id="MDR5896079.1"/>
    </source>
</evidence>
<name>A0ABU1GVP0_9GAMM</name>
<sequence length="72" mass="8730">MHKGEQLATIKAELLDIYMALEAEQHEKRKQTAEMRYVKARKGIEQHREERRLERDLKDINEEAARRKRRLS</sequence>
<evidence type="ECO:0000256" key="1">
    <source>
        <dbReference type="SAM" id="MobiDB-lite"/>
    </source>
</evidence>